<reference evidence="2 3" key="1">
    <citation type="submission" date="2019-01" db="EMBL/GenBank/DDBJ databases">
        <title>Ktedonosporobacter rubrisoli SCAWS-G2.</title>
        <authorList>
            <person name="Huang Y."/>
            <person name="Yan B."/>
        </authorList>
    </citation>
    <scope>NUCLEOTIDE SEQUENCE [LARGE SCALE GENOMIC DNA]</scope>
    <source>
        <strain evidence="2 3">SCAWS-G2</strain>
    </source>
</reference>
<sequence>MPSNFRQHPDLDAEQIQWERQHRERGYETSFKPRLPLLYGLIFVVVLVLTVLSVLLFRTL</sequence>
<dbReference type="AlphaFoldDB" id="A0A4P6K014"/>
<accession>A0A4P6K014</accession>
<protein>
    <submittedName>
        <fullName evidence="2">Uncharacterized protein</fullName>
    </submittedName>
</protein>
<evidence type="ECO:0000313" key="2">
    <source>
        <dbReference type="EMBL" id="QBD81123.1"/>
    </source>
</evidence>
<dbReference type="Proteomes" id="UP000290365">
    <property type="component" value="Chromosome"/>
</dbReference>
<evidence type="ECO:0000256" key="1">
    <source>
        <dbReference type="SAM" id="Phobius"/>
    </source>
</evidence>
<dbReference type="KEGG" id="kbs:EPA93_36190"/>
<evidence type="ECO:0000313" key="3">
    <source>
        <dbReference type="Proteomes" id="UP000290365"/>
    </source>
</evidence>
<dbReference type="RefSeq" id="WP_129892185.1">
    <property type="nucleotide sequence ID" value="NZ_CP035758.1"/>
</dbReference>
<dbReference type="EMBL" id="CP035758">
    <property type="protein sequence ID" value="QBD81123.1"/>
    <property type="molecule type" value="Genomic_DNA"/>
</dbReference>
<organism evidence="2 3">
    <name type="scientific">Ktedonosporobacter rubrisoli</name>
    <dbReference type="NCBI Taxonomy" id="2509675"/>
    <lineage>
        <taxon>Bacteria</taxon>
        <taxon>Bacillati</taxon>
        <taxon>Chloroflexota</taxon>
        <taxon>Ktedonobacteria</taxon>
        <taxon>Ktedonobacterales</taxon>
        <taxon>Ktedonosporobacteraceae</taxon>
        <taxon>Ktedonosporobacter</taxon>
    </lineage>
</organism>
<keyword evidence="1" id="KW-0472">Membrane</keyword>
<keyword evidence="1" id="KW-1133">Transmembrane helix</keyword>
<keyword evidence="3" id="KW-1185">Reference proteome</keyword>
<keyword evidence="1" id="KW-0812">Transmembrane</keyword>
<name>A0A4P6K014_KTERU</name>
<gene>
    <name evidence="2" type="ORF">EPA93_36190</name>
</gene>
<proteinExistence type="predicted"/>
<feature type="transmembrane region" description="Helical" evidence="1">
    <location>
        <begin position="37"/>
        <end position="57"/>
    </location>
</feature>